<reference evidence="3 4" key="1">
    <citation type="journal article" date="2009" name="Nature">
        <title>The Sorghum bicolor genome and the diversification of grasses.</title>
        <authorList>
            <person name="Paterson A.H."/>
            <person name="Bowers J.E."/>
            <person name="Bruggmann R."/>
            <person name="Dubchak I."/>
            <person name="Grimwood J."/>
            <person name="Gundlach H."/>
            <person name="Haberer G."/>
            <person name="Hellsten U."/>
            <person name="Mitros T."/>
            <person name="Poliakov A."/>
            <person name="Schmutz J."/>
            <person name="Spannagl M."/>
            <person name="Tang H."/>
            <person name="Wang X."/>
            <person name="Wicker T."/>
            <person name="Bharti A.K."/>
            <person name="Chapman J."/>
            <person name="Feltus F.A."/>
            <person name="Gowik U."/>
            <person name="Grigoriev I.V."/>
            <person name="Lyons E."/>
            <person name="Maher C.A."/>
            <person name="Martis M."/>
            <person name="Narechania A."/>
            <person name="Otillar R.P."/>
            <person name="Penning B.W."/>
            <person name="Salamov A.A."/>
            <person name="Wang Y."/>
            <person name="Zhang L."/>
            <person name="Carpita N.C."/>
            <person name="Freeling M."/>
            <person name="Gingle A.R."/>
            <person name="Hash C.T."/>
            <person name="Keller B."/>
            <person name="Klein P."/>
            <person name="Kresovich S."/>
            <person name="McCann M.C."/>
            <person name="Ming R."/>
            <person name="Peterson D.G."/>
            <person name="Mehboob-ur-Rahman"/>
            <person name="Ware D."/>
            <person name="Westhoff P."/>
            <person name="Mayer K.F."/>
            <person name="Messing J."/>
            <person name="Rokhsar D.S."/>
        </authorList>
    </citation>
    <scope>NUCLEOTIDE SEQUENCE [LARGE SCALE GENOMIC DNA]</scope>
    <source>
        <strain evidence="4">cv. BTx623</strain>
    </source>
</reference>
<evidence type="ECO:0000256" key="1">
    <source>
        <dbReference type="SAM" id="MobiDB-lite"/>
    </source>
</evidence>
<dbReference type="KEGG" id="sbi:8054532"/>
<sequence length="487" mass="53070">MADDGDAAAKRRRRRSTGMGGMSALPDHLQHEVFSRVGDVKSLFKLAATCRGWLRRFTDRAFLRELCPSPQQGSGLLLGVVVQDKWFNRMDKAMVRARMTTMAALPQQRASSSALAPVFLPALGSPLGPTSRALTSFFIGGGGGTFDYAEPLAARRGIVLLWLAPRTPEEMDCHLLGVCNLVTGDRHVLPPLQCSRNGKLVGCRQVVGYAIITAADESSRNGRPPPRHPWTFSQLLVITQDGDCPLRFGGGAAYLHSYSAATRRWSTPTRCLDRSAFSLVDARSTVDHHGAAHWLCIDDGRLPNARGGGGGDHHLYRLSVDVATASVSLTRLPVRVGGKQLLCVNSDGKLAVASVYPLHVTVWTQPAGAGDDGDGDTTAAAWPRTSFRIAPQQNEDHERWCNSDHGSSSLLALFMGRGVFVLDLDTKVMEKVFILDFNNKTRELAGDAKQYLRCVPYEMDLVEFFTLQLGGIRERLGTTTISETESP</sequence>
<proteinExistence type="predicted"/>
<dbReference type="HOGENOM" id="CLU_018793_0_1_1"/>
<dbReference type="STRING" id="4558.C5X7B2"/>
<keyword evidence="4" id="KW-1185">Reference proteome</keyword>
<gene>
    <name evidence="3" type="ORF">SORBI_3002G010400</name>
</gene>
<evidence type="ECO:0000313" key="4">
    <source>
        <dbReference type="Proteomes" id="UP000000768"/>
    </source>
</evidence>
<dbReference type="PANTHER" id="PTHR35828">
    <property type="entry name" value="OS08G0203800 PROTEIN-RELATED"/>
    <property type="match status" value="1"/>
</dbReference>
<reference evidence="4" key="2">
    <citation type="journal article" date="2018" name="Plant J.">
        <title>The Sorghum bicolor reference genome: improved assembly, gene annotations, a transcriptome atlas, and signatures of genome organization.</title>
        <authorList>
            <person name="McCormick R.F."/>
            <person name="Truong S.K."/>
            <person name="Sreedasyam A."/>
            <person name="Jenkins J."/>
            <person name="Shu S."/>
            <person name="Sims D."/>
            <person name="Kennedy M."/>
            <person name="Amirebrahimi M."/>
            <person name="Weers B.D."/>
            <person name="McKinley B."/>
            <person name="Mattison A."/>
            <person name="Morishige D.T."/>
            <person name="Grimwood J."/>
            <person name="Schmutz J."/>
            <person name="Mullet J.E."/>
        </authorList>
    </citation>
    <scope>NUCLEOTIDE SEQUENCE [LARGE SCALE GENOMIC DNA]</scope>
    <source>
        <strain evidence="4">cv. BTx623</strain>
    </source>
</reference>
<dbReference type="AlphaFoldDB" id="C5X7B2"/>
<dbReference type="Gramene" id="EER95756">
    <property type="protein sequence ID" value="EER95756"/>
    <property type="gene ID" value="SORBI_3002G010400"/>
</dbReference>
<dbReference type="OMA" id="SHEVHEK"/>
<dbReference type="InterPro" id="IPR036047">
    <property type="entry name" value="F-box-like_dom_sf"/>
</dbReference>
<feature type="region of interest" description="Disordered" evidence="1">
    <location>
        <begin position="1"/>
        <end position="24"/>
    </location>
</feature>
<dbReference type="Proteomes" id="UP000000768">
    <property type="component" value="Chromosome 2"/>
</dbReference>
<dbReference type="InParanoid" id="C5X7B2"/>
<dbReference type="eggNOG" id="KOG1744">
    <property type="taxonomic scope" value="Eukaryota"/>
</dbReference>
<dbReference type="SUPFAM" id="SSF81383">
    <property type="entry name" value="F-box domain"/>
    <property type="match status" value="1"/>
</dbReference>
<name>C5X7B2_SORBI</name>
<dbReference type="Pfam" id="PF12937">
    <property type="entry name" value="F-box-like"/>
    <property type="match status" value="1"/>
</dbReference>
<dbReference type="PANTHER" id="PTHR35828:SF40">
    <property type="entry name" value="F-BOX DOMAIN-CONTAINING PROTEIN"/>
    <property type="match status" value="1"/>
</dbReference>
<accession>C5X7B2</accession>
<dbReference type="InterPro" id="IPR001810">
    <property type="entry name" value="F-box_dom"/>
</dbReference>
<protein>
    <recommendedName>
        <fullName evidence="2">F-box domain-containing protein</fullName>
    </recommendedName>
</protein>
<evidence type="ECO:0000259" key="2">
    <source>
        <dbReference type="Pfam" id="PF12937"/>
    </source>
</evidence>
<organism evidence="3 4">
    <name type="scientific">Sorghum bicolor</name>
    <name type="common">Sorghum</name>
    <name type="synonym">Sorghum vulgare</name>
    <dbReference type="NCBI Taxonomy" id="4558"/>
    <lineage>
        <taxon>Eukaryota</taxon>
        <taxon>Viridiplantae</taxon>
        <taxon>Streptophyta</taxon>
        <taxon>Embryophyta</taxon>
        <taxon>Tracheophyta</taxon>
        <taxon>Spermatophyta</taxon>
        <taxon>Magnoliopsida</taxon>
        <taxon>Liliopsida</taxon>
        <taxon>Poales</taxon>
        <taxon>Poaceae</taxon>
        <taxon>PACMAD clade</taxon>
        <taxon>Panicoideae</taxon>
        <taxon>Andropogonodae</taxon>
        <taxon>Andropogoneae</taxon>
        <taxon>Sorghinae</taxon>
        <taxon>Sorghum</taxon>
    </lineage>
</organism>
<evidence type="ECO:0000313" key="3">
    <source>
        <dbReference type="EMBL" id="EER95756.1"/>
    </source>
</evidence>
<dbReference type="EMBL" id="CM000761">
    <property type="protein sequence ID" value="EER95756.1"/>
    <property type="molecule type" value="Genomic_DNA"/>
</dbReference>
<feature type="domain" description="F-box" evidence="2">
    <location>
        <begin position="23"/>
        <end position="67"/>
    </location>
</feature>
<dbReference type="OrthoDB" id="582186at2759"/>